<feature type="non-terminal residue" evidence="2">
    <location>
        <position position="1"/>
    </location>
</feature>
<feature type="region of interest" description="Disordered" evidence="1">
    <location>
        <begin position="1"/>
        <end position="61"/>
    </location>
</feature>
<dbReference type="Proteomes" id="UP000287033">
    <property type="component" value="Unassembled WGS sequence"/>
</dbReference>
<gene>
    <name evidence="2" type="ORF">chiPu_0033591</name>
</gene>
<protein>
    <submittedName>
        <fullName evidence="2">Uncharacterized protein</fullName>
    </submittedName>
</protein>
<dbReference type="AlphaFoldDB" id="A0A401U2Q2"/>
<reference evidence="2 3" key="1">
    <citation type="journal article" date="2018" name="Nat. Ecol. Evol.">
        <title>Shark genomes provide insights into elasmobranch evolution and the origin of vertebrates.</title>
        <authorList>
            <person name="Hara Y"/>
            <person name="Yamaguchi K"/>
            <person name="Onimaru K"/>
            <person name="Kadota M"/>
            <person name="Koyanagi M"/>
            <person name="Keeley SD"/>
            <person name="Tatsumi K"/>
            <person name="Tanaka K"/>
            <person name="Motone F"/>
            <person name="Kageyama Y"/>
            <person name="Nozu R"/>
            <person name="Adachi N"/>
            <person name="Nishimura O"/>
            <person name="Nakagawa R"/>
            <person name="Tanegashima C"/>
            <person name="Kiyatake I"/>
            <person name="Matsumoto R"/>
            <person name="Murakumo K"/>
            <person name="Nishida K"/>
            <person name="Terakita A"/>
            <person name="Kuratani S"/>
            <person name="Sato K"/>
            <person name="Hyodo S Kuraku.S."/>
        </authorList>
    </citation>
    <scope>NUCLEOTIDE SEQUENCE [LARGE SCALE GENOMIC DNA]</scope>
</reference>
<dbReference type="EMBL" id="BEZZ01266639">
    <property type="protein sequence ID" value="GCC49161.1"/>
    <property type="molecule type" value="Genomic_DNA"/>
</dbReference>
<evidence type="ECO:0000256" key="1">
    <source>
        <dbReference type="SAM" id="MobiDB-lite"/>
    </source>
</evidence>
<evidence type="ECO:0000313" key="3">
    <source>
        <dbReference type="Proteomes" id="UP000287033"/>
    </source>
</evidence>
<evidence type="ECO:0000313" key="2">
    <source>
        <dbReference type="EMBL" id="GCC49161.1"/>
    </source>
</evidence>
<name>A0A401U2Q2_CHIPU</name>
<keyword evidence="3" id="KW-1185">Reference proteome</keyword>
<comment type="caution">
    <text evidence="2">The sequence shown here is derived from an EMBL/GenBank/DDBJ whole genome shotgun (WGS) entry which is preliminary data.</text>
</comment>
<organism evidence="2 3">
    <name type="scientific">Chiloscyllium punctatum</name>
    <name type="common">Brownbanded bambooshark</name>
    <name type="synonym">Hemiscyllium punctatum</name>
    <dbReference type="NCBI Taxonomy" id="137246"/>
    <lineage>
        <taxon>Eukaryota</taxon>
        <taxon>Metazoa</taxon>
        <taxon>Chordata</taxon>
        <taxon>Craniata</taxon>
        <taxon>Vertebrata</taxon>
        <taxon>Chondrichthyes</taxon>
        <taxon>Elasmobranchii</taxon>
        <taxon>Galeomorphii</taxon>
        <taxon>Galeoidea</taxon>
        <taxon>Orectolobiformes</taxon>
        <taxon>Hemiscylliidae</taxon>
        <taxon>Chiloscyllium</taxon>
    </lineage>
</organism>
<sequence>APRARMAPRASGSQLPIQLRPDQRSTFPRTLLLAPRIARRRKPDAQPDRADRHRAWSTPAR</sequence>
<proteinExistence type="predicted"/>
<accession>A0A401U2Q2</accession>
<feature type="compositionally biased region" description="Basic and acidic residues" evidence="1">
    <location>
        <begin position="43"/>
        <end position="54"/>
    </location>
</feature>